<dbReference type="KEGG" id="gms:SOIL9_43390"/>
<name>A0A6P2CZ24_9BACT</name>
<keyword evidence="2" id="KW-1185">Reference proteome</keyword>
<accession>A0A6P2CZ24</accession>
<protein>
    <submittedName>
        <fullName evidence="1">Uncharacterized protein</fullName>
    </submittedName>
</protein>
<dbReference type="EMBL" id="LR593886">
    <property type="protein sequence ID" value="VTR93375.1"/>
    <property type="molecule type" value="Genomic_DNA"/>
</dbReference>
<gene>
    <name evidence="1" type="ORF">SOIL9_43390</name>
</gene>
<dbReference type="AlphaFoldDB" id="A0A6P2CZ24"/>
<proteinExistence type="predicted"/>
<evidence type="ECO:0000313" key="2">
    <source>
        <dbReference type="Proteomes" id="UP000464178"/>
    </source>
</evidence>
<dbReference type="Proteomes" id="UP000464178">
    <property type="component" value="Chromosome"/>
</dbReference>
<sequence>MTAPLTRTDYCWENGRIVARATSRTYSKGKWPREAHSDSIAVSIEDWDKGLVIKRGREWRPFREVYSVVTHTRHSASPTTPDISSGVPAKVVSRAAKRVERAISKITRDYRDLGAEERMTGPVMTGIKDIGTISMGGWEITVVAQTFSSEVKEPVTGTDFAVIADIRHDGNQVTKAAWVQAKLSEELGVDDTALEDLPKQFRDMNSHTREAYAVVYTPRGTEVFRSDAPDDRIPMAEFIGDIIRCKKGDRSPRVIANSVHRTHVIDLIMMGPGSDRTIRPRRRVRT</sequence>
<dbReference type="RefSeq" id="WP_162668111.1">
    <property type="nucleotide sequence ID" value="NZ_LR593886.1"/>
</dbReference>
<evidence type="ECO:0000313" key="1">
    <source>
        <dbReference type="EMBL" id="VTR93375.1"/>
    </source>
</evidence>
<organism evidence="1 2">
    <name type="scientific">Gemmata massiliana</name>
    <dbReference type="NCBI Taxonomy" id="1210884"/>
    <lineage>
        <taxon>Bacteria</taxon>
        <taxon>Pseudomonadati</taxon>
        <taxon>Planctomycetota</taxon>
        <taxon>Planctomycetia</taxon>
        <taxon>Gemmatales</taxon>
        <taxon>Gemmataceae</taxon>
        <taxon>Gemmata</taxon>
    </lineage>
</organism>
<reference evidence="1 2" key="1">
    <citation type="submission" date="2019-05" db="EMBL/GenBank/DDBJ databases">
        <authorList>
            <consortium name="Science for Life Laboratories"/>
        </authorList>
    </citation>
    <scope>NUCLEOTIDE SEQUENCE [LARGE SCALE GENOMIC DNA]</scope>
    <source>
        <strain evidence="1">Soil9</strain>
    </source>
</reference>